<keyword evidence="3" id="KW-1185">Reference proteome</keyword>
<dbReference type="Proteomes" id="UP001234989">
    <property type="component" value="Chromosome 7"/>
</dbReference>
<dbReference type="PANTHER" id="PTHR33180">
    <property type="entry name" value="PHOTOSYSTEM II CP43 REACTION CENTER PROTEIN"/>
    <property type="match status" value="1"/>
</dbReference>
<dbReference type="InterPro" id="IPR046796">
    <property type="entry name" value="Transposase_32_dom"/>
</dbReference>
<gene>
    <name evidence="2" type="ORF">MTR67_030753</name>
</gene>
<accession>A0AAF0ZF18</accession>
<evidence type="ECO:0000313" key="3">
    <source>
        <dbReference type="Proteomes" id="UP001234989"/>
    </source>
</evidence>
<dbReference type="AlphaFoldDB" id="A0AAF0ZF18"/>
<feature type="domain" description="Putative plant transposon protein" evidence="1">
    <location>
        <begin position="94"/>
        <end position="187"/>
    </location>
</feature>
<sequence>MMTQMDLLTKHVTGIDSMAMNAVEINSGVNPDEAYFEAMYNEEEQFLANQVGCSRPNYPRPKVPGKGPLPQKRVKRVVNETEVPPPRPTEPKLPPTWGKARVQIENKYMHNATRYWFDLINSTLMPSQNEPILCHPNVTLLGSIYECDRLNPGLIIEKEMAIRAKQIPNSLPFPVLIIELCRRARVPFVAKADMEVTLTFSNDIERIKAGYTRDEAKWRRTTSVDTSLVVDLETLETNVTPSAQTGRPSGTPSSFTPTTSVVAAAVFQPSLTQSILYKMGHLAHSADVHASIVEAAVPGLIEQAIVASLSPI</sequence>
<organism evidence="2 3">
    <name type="scientific">Solanum verrucosum</name>
    <dbReference type="NCBI Taxonomy" id="315347"/>
    <lineage>
        <taxon>Eukaryota</taxon>
        <taxon>Viridiplantae</taxon>
        <taxon>Streptophyta</taxon>
        <taxon>Embryophyta</taxon>
        <taxon>Tracheophyta</taxon>
        <taxon>Spermatophyta</taxon>
        <taxon>Magnoliopsida</taxon>
        <taxon>eudicotyledons</taxon>
        <taxon>Gunneridae</taxon>
        <taxon>Pentapetalae</taxon>
        <taxon>asterids</taxon>
        <taxon>lamiids</taxon>
        <taxon>Solanales</taxon>
        <taxon>Solanaceae</taxon>
        <taxon>Solanoideae</taxon>
        <taxon>Solaneae</taxon>
        <taxon>Solanum</taxon>
    </lineage>
</organism>
<evidence type="ECO:0000313" key="2">
    <source>
        <dbReference type="EMBL" id="WMV37368.1"/>
    </source>
</evidence>
<dbReference type="EMBL" id="CP133618">
    <property type="protein sequence ID" value="WMV37368.1"/>
    <property type="molecule type" value="Genomic_DNA"/>
</dbReference>
<protein>
    <recommendedName>
        <fullName evidence="1">Putative plant transposon protein domain-containing protein</fullName>
    </recommendedName>
</protein>
<dbReference type="Pfam" id="PF20167">
    <property type="entry name" value="Transposase_32"/>
    <property type="match status" value="1"/>
</dbReference>
<dbReference type="PANTHER" id="PTHR33180:SF31">
    <property type="entry name" value="POLYPROTEIN PROTEIN"/>
    <property type="match status" value="1"/>
</dbReference>
<name>A0AAF0ZF18_SOLVR</name>
<evidence type="ECO:0000259" key="1">
    <source>
        <dbReference type="Pfam" id="PF20167"/>
    </source>
</evidence>
<reference evidence="2" key="1">
    <citation type="submission" date="2023-08" db="EMBL/GenBank/DDBJ databases">
        <title>A de novo genome assembly of Solanum verrucosum Schlechtendal, a Mexican diploid species geographically isolated from the other diploid A-genome species in potato relatives.</title>
        <authorList>
            <person name="Hosaka K."/>
        </authorList>
    </citation>
    <scope>NUCLEOTIDE SEQUENCE</scope>
    <source>
        <tissue evidence="2">Young leaves</tissue>
    </source>
</reference>
<proteinExistence type="predicted"/>